<keyword evidence="2" id="KW-0862">Zinc</keyword>
<sequence>MEDNKNNALYCSHCGALIGEDEDYEEVNGEVVCTDCYERHTTTCDRCGAVIWTNDSYGDEYTSLCHHCYENHYTRCSCCDTLLHEDDAYHLDGYDYCSECYHDEVDKSRSIHDYGYKPEPIFYGNSERYFGVELEIDGAGKDSDNADELLRIANSDGSSEHIYIKGDGSLDDGMELVTHPMSLEYHKNYCWDDIMKKAIYLGYHSHQTSTCGLHIHVNRNCFGEDREEQDVVIARILYFVEHHWNELLRFSRRTEYSMNRWAARYGFEKTGREILDKAKKGNNGRYAAVNLMNYATIEFRLFRGTLKYNTFIAALELVDAICNLAISLTDEGMLSSAAEWDIAKVLNYIKYNDDTYIRSITFLFPRVTQSKFLKYSKAFRKSGINTYRLLDSPDWTAPVEGNIAVYKHIIENYNIAKSGKPSKRKLLKIK</sequence>
<keyword evidence="1" id="KW-0479">Metal-binding</keyword>
<gene>
    <name evidence="4" type="ORF">SAMN04487860_10792</name>
</gene>
<evidence type="ECO:0000313" key="5">
    <source>
        <dbReference type="Proteomes" id="UP000184394"/>
    </source>
</evidence>
<dbReference type="PROSITE" id="PS50023">
    <property type="entry name" value="LIM_DOMAIN_2"/>
    <property type="match status" value="1"/>
</dbReference>
<dbReference type="AlphaFoldDB" id="A0A1M7K3Q7"/>
<name>A0A1M7K3Q7_RUMFL</name>
<evidence type="ECO:0000256" key="1">
    <source>
        <dbReference type="ARBA" id="ARBA00022723"/>
    </source>
</evidence>
<feature type="domain" description="LIM zinc-binding" evidence="3">
    <location>
        <begin position="42"/>
        <end position="107"/>
    </location>
</feature>
<evidence type="ECO:0000313" key="4">
    <source>
        <dbReference type="EMBL" id="SHM59962.1"/>
    </source>
</evidence>
<dbReference type="GO" id="GO:0016874">
    <property type="term" value="F:ligase activity"/>
    <property type="evidence" value="ECO:0007669"/>
    <property type="project" value="UniProtKB-KW"/>
</dbReference>
<dbReference type="GO" id="GO:0046872">
    <property type="term" value="F:metal ion binding"/>
    <property type="evidence" value="ECO:0007669"/>
    <property type="project" value="UniProtKB-KW"/>
</dbReference>
<dbReference type="Proteomes" id="UP000184394">
    <property type="component" value="Unassembled WGS sequence"/>
</dbReference>
<organism evidence="4 5">
    <name type="scientific">Ruminococcus flavefaciens</name>
    <dbReference type="NCBI Taxonomy" id="1265"/>
    <lineage>
        <taxon>Bacteria</taxon>
        <taxon>Bacillati</taxon>
        <taxon>Bacillota</taxon>
        <taxon>Clostridia</taxon>
        <taxon>Eubacteriales</taxon>
        <taxon>Oscillospiraceae</taxon>
        <taxon>Ruminococcus</taxon>
    </lineage>
</organism>
<reference evidence="4 5" key="1">
    <citation type="submission" date="2016-11" db="EMBL/GenBank/DDBJ databases">
        <authorList>
            <person name="Jaros S."/>
            <person name="Januszkiewicz K."/>
            <person name="Wedrychowicz H."/>
        </authorList>
    </citation>
    <scope>NUCLEOTIDE SEQUENCE [LARGE SCALE GENOMIC DNA]</scope>
    <source>
        <strain evidence="4 5">Y1</strain>
    </source>
</reference>
<evidence type="ECO:0000259" key="3">
    <source>
        <dbReference type="PROSITE" id="PS50023"/>
    </source>
</evidence>
<accession>A0A1M7K3Q7</accession>
<dbReference type="EMBL" id="FRCT01000007">
    <property type="protein sequence ID" value="SHM59962.1"/>
    <property type="molecule type" value="Genomic_DNA"/>
</dbReference>
<dbReference type="InterPro" id="IPR001781">
    <property type="entry name" value="Znf_LIM"/>
</dbReference>
<dbReference type="Gene3D" id="2.10.110.10">
    <property type="entry name" value="Cysteine Rich Protein"/>
    <property type="match status" value="1"/>
</dbReference>
<evidence type="ECO:0000256" key="2">
    <source>
        <dbReference type="ARBA" id="ARBA00022833"/>
    </source>
</evidence>
<protein>
    <submittedName>
        <fullName evidence="4">Putative amidoligase enzyme</fullName>
    </submittedName>
</protein>
<keyword evidence="4" id="KW-0436">Ligase</keyword>
<proteinExistence type="predicted"/>
<dbReference type="RefSeq" id="WP_242939976.1">
    <property type="nucleotide sequence ID" value="NZ_FRCT01000007.1"/>
</dbReference>